<sequence length="236" mass="25701">MSLCDFRRRRSDLELAPRAPASQSHQRNASLASATSKMPIDDGASFRSPTAPSGDIFIGGDYPRLNSWISTKGGHRHVSTGFRKDKLEPKDEIAGQSYQRPSTPQSQAESFSSFSRLSSLPSQETSSPSRMPYSSGRQPSPPQVVRQGLTFEAMKNVQFDNRRGVLTYEIAGNGVKLDMAIGTPVWSGEHPKFVSATPDRDGRVHWALSNREPSRGSSAGSGGSERDRSKSTKSGE</sequence>
<dbReference type="EMBL" id="PDNA01000113">
    <property type="protein sequence ID" value="PGH12765.1"/>
    <property type="molecule type" value="Genomic_DNA"/>
</dbReference>
<dbReference type="OrthoDB" id="4187917at2759"/>
<proteinExistence type="predicted"/>
<dbReference type="AlphaFoldDB" id="A0A2B7XUZ0"/>
<name>A0A2B7XUZ0_POLH7</name>
<feature type="region of interest" description="Disordered" evidence="1">
    <location>
        <begin position="208"/>
        <end position="236"/>
    </location>
</feature>
<organism evidence="2 3">
    <name type="scientific">Polytolypa hystricis (strain UAMH7299)</name>
    <dbReference type="NCBI Taxonomy" id="1447883"/>
    <lineage>
        <taxon>Eukaryota</taxon>
        <taxon>Fungi</taxon>
        <taxon>Dikarya</taxon>
        <taxon>Ascomycota</taxon>
        <taxon>Pezizomycotina</taxon>
        <taxon>Eurotiomycetes</taxon>
        <taxon>Eurotiomycetidae</taxon>
        <taxon>Onygenales</taxon>
        <taxon>Onygenales incertae sedis</taxon>
        <taxon>Polytolypa</taxon>
    </lineage>
</organism>
<dbReference type="Proteomes" id="UP000224634">
    <property type="component" value="Unassembled WGS sequence"/>
</dbReference>
<evidence type="ECO:0000256" key="1">
    <source>
        <dbReference type="SAM" id="MobiDB-lite"/>
    </source>
</evidence>
<feature type="compositionally biased region" description="Basic and acidic residues" evidence="1">
    <location>
        <begin position="224"/>
        <end position="236"/>
    </location>
</feature>
<feature type="compositionally biased region" description="Low complexity" evidence="1">
    <location>
        <begin position="104"/>
        <end position="130"/>
    </location>
</feature>
<keyword evidence="3" id="KW-1185">Reference proteome</keyword>
<feature type="region of interest" description="Disordered" evidence="1">
    <location>
        <begin position="1"/>
        <end position="55"/>
    </location>
</feature>
<accession>A0A2B7XUZ0</accession>
<feature type="compositionally biased region" description="Basic and acidic residues" evidence="1">
    <location>
        <begin position="82"/>
        <end position="93"/>
    </location>
</feature>
<protein>
    <submittedName>
        <fullName evidence="2">Uncharacterized protein</fullName>
    </submittedName>
</protein>
<evidence type="ECO:0000313" key="2">
    <source>
        <dbReference type="EMBL" id="PGH12765.1"/>
    </source>
</evidence>
<feature type="compositionally biased region" description="Polar residues" evidence="1">
    <location>
        <begin position="21"/>
        <end position="36"/>
    </location>
</feature>
<comment type="caution">
    <text evidence="2">The sequence shown here is derived from an EMBL/GenBank/DDBJ whole genome shotgun (WGS) entry which is preliminary data.</text>
</comment>
<feature type="region of interest" description="Disordered" evidence="1">
    <location>
        <begin position="69"/>
        <end position="143"/>
    </location>
</feature>
<dbReference type="STRING" id="1447883.A0A2B7XUZ0"/>
<gene>
    <name evidence="2" type="ORF">AJ80_06589</name>
</gene>
<reference evidence="2 3" key="1">
    <citation type="submission" date="2017-10" db="EMBL/GenBank/DDBJ databases">
        <title>Comparative genomics in systemic dimorphic fungi from Ajellomycetaceae.</title>
        <authorList>
            <person name="Munoz J.F."/>
            <person name="Mcewen J.G."/>
            <person name="Clay O.K."/>
            <person name="Cuomo C.A."/>
        </authorList>
    </citation>
    <scope>NUCLEOTIDE SEQUENCE [LARGE SCALE GENOMIC DNA]</scope>
    <source>
        <strain evidence="2 3">UAMH7299</strain>
    </source>
</reference>
<evidence type="ECO:0000313" key="3">
    <source>
        <dbReference type="Proteomes" id="UP000224634"/>
    </source>
</evidence>